<sequence length="771" mass="85574">MSFHERISVDDSLNIHPDARLTSFDGRNEQPGGYRTHLPNSRRSAGSNNPLGPTQEAEADSGERSELVHLFQADAPQPSTNETLATDSSPIIRHVDEGGRILKMSSLNQSSWLYERKRVDSQTQGLYLVSGSETRDFEVDGSDYLPDAGDTYIPLARVWVYGYQTDFDDKTPLSSAANNFLVYYGEQRERDRRNNPSVDDTGIPKLVFICVGFGGVLVKKILLDCLRRDSGTYKSIARSCLGIIFFGTPHLPVQKELARISSGLKIYPNSLLRNLSSGSSPNLVSLLKELEIVNQGFLSQFTDMPSTFCLVNLRKLLGAPDSSNALFPPEVRRPGRDAYLSVTQSTRRWTTSLYKDHPIFIAIMTQIRGWTRMNNSSILPAVIPPRREQVIDGVNLLSVDGGGVRGLASLLVIERIMREVKRIEVAADPSTGHRMRLPADYFDLAGGTSTGGLICIMLFRLRMDVQSAIVEYKRLSPEIFHPSATRYLGSNIVKTAIGMPWFNGEALEKGVVGIVKDRMSWEEKEHLGAEVANARLVSSIENTRENSCKTFLCALKKDDNSAVRFRAYPGPDGTPSPFANCKIREAARATSAAPFYFPSAVVEGVKFWDGGLANNNPVLEVLAERSQLYPQRPVNCMISLGTGFSERKPSKSTLAVLGKGKRILKNVTNVNINHERAREQLRTDEVPYFRFNPSTAEDEIGLADYKLLDALTRHTETYLDRNEIKTQTRQCAELLYHRSNTSQQAESELLEAETRRSGDAPAPTQTGLAGA</sequence>
<feature type="short sequence motif" description="GXGXXG" evidence="4">
    <location>
        <begin position="401"/>
        <end position="406"/>
    </location>
</feature>
<evidence type="ECO:0000256" key="1">
    <source>
        <dbReference type="ARBA" id="ARBA00022801"/>
    </source>
</evidence>
<feature type="active site" description="Proton acceptor" evidence="4">
    <location>
        <position position="609"/>
    </location>
</feature>
<dbReference type="Gene3D" id="3.40.1090.10">
    <property type="entry name" value="Cytosolic phospholipase A2 catalytic domain"/>
    <property type="match status" value="1"/>
</dbReference>
<evidence type="ECO:0000256" key="4">
    <source>
        <dbReference type="PROSITE-ProRule" id="PRU01161"/>
    </source>
</evidence>
<feature type="short sequence motif" description="GXSXG" evidence="4">
    <location>
        <begin position="447"/>
        <end position="451"/>
    </location>
</feature>
<feature type="domain" description="PNPLA" evidence="6">
    <location>
        <begin position="397"/>
        <end position="622"/>
    </location>
</feature>
<dbReference type="PROSITE" id="PS51635">
    <property type="entry name" value="PNPLA"/>
    <property type="match status" value="1"/>
</dbReference>
<evidence type="ECO:0000259" key="6">
    <source>
        <dbReference type="PROSITE" id="PS51635"/>
    </source>
</evidence>
<gene>
    <name evidence="7" type="ORF">ABVK25_003449</name>
</gene>
<dbReference type="InterPro" id="IPR016035">
    <property type="entry name" value="Acyl_Trfase/lysoPLipase"/>
</dbReference>
<dbReference type="PANTHER" id="PTHR24185:SF1">
    <property type="entry name" value="CALCIUM-INDEPENDENT PHOSPHOLIPASE A2-GAMMA"/>
    <property type="match status" value="1"/>
</dbReference>
<keyword evidence="3 4" id="KW-0443">Lipid metabolism</keyword>
<protein>
    <recommendedName>
        <fullName evidence="6">PNPLA domain-containing protein</fullName>
    </recommendedName>
</protein>
<dbReference type="InterPro" id="IPR002641">
    <property type="entry name" value="PNPLA_dom"/>
</dbReference>
<comment type="caution">
    <text evidence="7">The sequence shown here is derived from an EMBL/GenBank/DDBJ whole genome shotgun (WGS) entry which is preliminary data.</text>
</comment>
<keyword evidence="8" id="KW-1185">Reference proteome</keyword>
<feature type="active site" description="Nucleophile" evidence="4">
    <location>
        <position position="449"/>
    </location>
</feature>
<dbReference type="SUPFAM" id="SSF52151">
    <property type="entry name" value="FabD/lysophospholipase-like"/>
    <property type="match status" value="1"/>
</dbReference>
<evidence type="ECO:0000256" key="2">
    <source>
        <dbReference type="ARBA" id="ARBA00022963"/>
    </source>
</evidence>
<proteinExistence type="predicted"/>
<dbReference type="Pfam" id="PF01734">
    <property type="entry name" value="Patatin"/>
    <property type="match status" value="1"/>
</dbReference>
<evidence type="ECO:0000256" key="3">
    <source>
        <dbReference type="ARBA" id="ARBA00023098"/>
    </source>
</evidence>
<feature type="short sequence motif" description="DGA/G" evidence="4">
    <location>
        <begin position="609"/>
        <end position="611"/>
    </location>
</feature>
<evidence type="ECO:0000313" key="8">
    <source>
        <dbReference type="Proteomes" id="UP001590951"/>
    </source>
</evidence>
<evidence type="ECO:0000256" key="5">
    <source>
        <dbReference type="SAM" id="MobiDB-lite"/>
    </source>
</evidence>
<feature type="region of interest" description="Disordered" evidence="5">
    <location>
        <begin position="742"/>
        <end position="771"/>
    </location>
</feature>
<keyword evidence="1 4" id="KW-0378">Hydrolase</keyword>
<feature type="region of interest" description="Disordered" evidence="5">
    <location>
        <begin position="17"/>
        <end position="64"/>
    </location>
</feature>
<reference evidence="7 8" key="1">
    <citation type="submission" date="2024-09" db="EMBL/GenBank/DDBJ databases">
        <title>Rethinking Asexuality: The Enigmatic Case of Functional Sexual Genes in Lepraria (Stereocaulaceae).</title>
        <authorList>
            <person name="Doellman M."/>
            <person name="Sun Y."/>
            <person name="Barcenas-Pena A."/>
            <person name="Lumbsch H.T."/>
            <person name="Grewe F."/>
        </authorList>
    </citation>
    <scope>NUCLEOTIDE SEQUENCE [LARGE SCALE GENOMIC DNA]</scope>
    <source>
        <strain evidence="7 8">Grewe 0041</strain>
    </source>
</reference>
<accession>A0ABR4BF15</accession>
<feature type="compositionally biased region" description="Polar residues" evidence="5">
    <location>
        <begin position="38"/>
        <end position="52"/>
    </location>
</feature>
<name>A0ABR4BF15_9LECA</name>
<dbReference type="PANTHER" id="PTHR24185">
    <property type="entry name" value="CALCIUM-INDEPENDENT PHOSPHOLIPASE A2-GAMMA"/>
    <property type="match status" value="1"/>
</dbReference>
<evidence type="ECO:0000313" key="7">
    <source>
        <dbReference type="EMBL" id="KAL2056426.1"/>
    </source>
</evidence>
<organism evidence="7 8">
    <name type="scientific">Lepraria finkii</name>
    <dbReference type="NCBI Taxonomy" id="1340010"/>
    <lineage>
        <taxon>Eukaryota</taxon>
        <taxon>Fungi</taxon>
        <taxon>Dikarya</taxon>
        <taxon>Ascomycota</taxon>
        <taxon>Pezizomycotina</taxon>
        <taxon>Lecanoromycetes</taxon>
        <taxon>OSLEUM clade</taxon>
        <taxon>Lecanoromycetidae</taxon>
        <taxon>Lecanorales</taxon>
        <taxon>Lecanorineae</taxon>
        <taxon>Stereocaulaceae</taxon>
        <taxon>Lepraria</taxon>
    </lineage>
</organism>
<keyword evidence="2 4" id="KW-0442">Lipid degradation</keyword>
<dbReference type="EMBL" id="JBHFEH010000008">
    <property type="protein sequence ID" value="KAL2056426.1"/>
    <property type="molecule type" value="Genomic_DNA"/>
</dbReference>
<dbReference type="Proteomes" id="UP001590951">
    <property type="component" value="Unassembled WGS sequence"/>
</dbReference>